<protein>
    <submittedName>
        <fullName evidence="1">Alpha/beta-hydrolase</fullName>
    </submittedName>
</protein>
<keyword evidence="2" id="KW-1185">Reference proteome</keyword>
<sequence length="339" mass="38175">MEASLYKSTTTTRGVKYRYYYSPAPNDGASSKPVLLLVHGYGSTSEDWSRMAKFFLDNQYSIIAPDLLGFGGTDKPAQTAEYVLSKICQDILDILDCEGIKKAVAIGHDWGSTIVSRLANFHSSRFEGYAFLAVPYVVPNPDFEYNKHMQDTKAALGYVLHGYWEFFGEEGAVQIIHDHWDSSYSLGYPHDPKLWLDHLAPVGGMKAWLLNDTRTPLPAYLTEEDKERHRKITFENGGMAAGLNWYKTMLGAPCLAAEDDKLISKDRYQISQPTFYGGALNDYVCPTAYGSFVMNTYCKGHVAKMFEADHWLTLSHPKEVATELIAWLETLGNEHPQHE</sequence>
<proteinExistence type="predicted"/>
<comment type="caution">
    <text evidence="1">The sequence shown here is derived from an EMBL/GenBank/DDBJ whole genome shotgun (WGS) entry which is preliminary data.</text>
</comment>
<evidence type="ECO:0000313" key="1">
    <source>
        <dbReference type="EMBL" id="KAH7929858.1"/>
    </source>
</evidence>
<name>A0ACB8BYW4_9AGAM</name>
<evidence type="ECO:0000313" key="2">
    <source>
        <dbReference type="Proteomes" id="UP000790709"/>
    </source>
</evidence>
<organism evidence="1 2">
    <name type="scientific">Leucogyrophana mollusca</name>
    <dbReference type="NCBI Taxonomy" id="85980"/>
    <lineage>
        <taxon>Eukaryota</taxon>
        <taxon>Fungi</taxon>
        <taxon>Dikarya</taxon>
        <taxon>Basidiomycota</taxon>
        <taxon>Agaricomycotina</taxon>
        <taxon>Agaricomycetes</taxon>
        <taxon>Agaricomycetidae</taxon>
        <taxon>Boletales</taxon>
        <taxon>Boletales incertae sedis</taxon>
        <taxon>Leucogyrophana</taxon>
    </lineage>
</organism>
<reference evidence="1" key="1">
    <citation type="journal article" date="2021" name="New Phytol.">
        <title>Evolutionary innovations through gain and loss of genes in the ectomycorrhizal Boletales.</title>
        <authorList>
            <person name="Wu G."/>
            <person name="Miyauchi S."/>
            <person name="Morin E."/>
            <person name="Kuo A."/>
            <person name="Drula E."/>
            <person name="Varga T."/>
            <person name="Kohler A."/>
            <person name="Feng B."/>
            <person name="Cao Y."/>
            <person name="Lipzen A."/>
            <person name="Daum C."/>
            <person name="Hundley H."/>
            <person name="Pangilinan J."/>
            <person name="Johnson J."/>
            <person name="Barry K."/>
            <person name="LaButti K."/>
            <person name="Ng V."/>
            <person name="Ahrendt S."/>
            <person name="Min B."/>
            <person name="Choi I.G."/>
            <person name="Park H."/>
            <person name="Plett J.M."/>
            <person name="Magnuson J."/>
            <person name="Spatafora J.W."/>
            <person name="Nagy L.G."/>
            <person name="Henrissat B."/>
            <person name="Grigoriev I.V."/>
            <person name="Yang Z.L."/>
            <person name="Xu J."/>
            <person name="Martin F.M."/>
        </authorList>
    </citation>
    <scope>NUCLEOTIDE SEQUENCE</scope>
    <source>
        <strain evidence="1">KUC20120723A-06</strain>
    </source>
</reference>
<dbReference type="EMBL" id="MU266337">
    <property type="protein sequence ID" value="KAH7929858.1"/>
    <property type="molecule type" value="Genomic_DNA"/>
</dbReference>
<dbReference type="Proteomes" id="UP000790709">
    <property type="component" value="Unassembled WGS sequence"/>
</dbReference>
<accession>A0ACB8BYW4</accession>
<gene>
    <name evidence="1" type="ORF">BV22DRAFT_1116589</name>
</gene>